<sequence>MSSQDKNAITNNKQEDSSSKDNTQLIFRINMIAYVVLMVIFYGIFVIYAVIPGISTWLSN</sequence>
<keyword evidence="2" id="KW-0812">Transmembrane</keyword>
<protein>
    <submittedName>
        <fullName evidence="3">Uncharacterized protein</fullName>
    </submittedName>
</protein>
<proteinExistence type="predicted"/>
<accession>F1T484</accession>
<evidence type="ECO:0000256" key="2">
    <source>
        <dbReference type="SAM" id="Phobius"/>
    </source>
</evidence>
<dbReference type="Proteomes" id="UP000005947">
    <property type="component" value="Unassembled WGS sequence"/>
</dbReference>
<keyword evidence="2" id="KW-1133">Transmembrane helix</keyword>
<gene>
    <name evidence="3" type="ORF">HMPREF0091_10475</name>
</gene>
<keyword evidence="2" id="KW-0472">Membrane</keyword>
<feature type="compositionally biased region" description="Polar residues" evidence="1">
    <location>
        <begin position="1"/>
        <end position="12"/>
    </location>
</feature>
<keyword evidence="4" id="KW-1185">Reference proteome</keyword>
<dbReference type="EMBL" id="ACGK02000001">
    <property type="protein sequence ID" value="EGF23528.1"/>
    <property type="molecule type" value="Genomic_DNA"/>
</dbReference>
<reference evidence="3 4" key="1">
    <citation type="submission" date="2011-02" db="EMBL/GenBank/DDBJ databases">
        <authorList>
            <person name="Muzny D."/>
            <person name="Qin X."/>
            <person name="Buhay C."/>
            <person name="Dugan-Rocha S."/>
            <person name="Ding Y."/>
            <person name="Chen G."/>
            <person name="Hawes A."/>
            <person name="Holder M."/>
            <person name="Jhangiani S."/>
            <person name="Johnson A."/>
            <person name="Khan Z."/>
            <person name="Li Z."/>
            <person name="Liu W."/>
            <person name="Liu X."/>
            <person name="Perez L."/>
            <person name="Shen H."/>
            <person name="Wang Q."/>
            <person name="Watt J."/>
            <person name="Xi L."/>
            <person name="Xin Y."/>
            <person name="Zhou J."/>
            <person name="Deng J."/>
            <person name="Jiang H."/>
            <person name="Liu Y."/>
            <person name="Qu J."/>
            <person name="Song X.-Z."/>
            <person name="Zhang L."/>
            <person name="Villasana D."/>
            <person name="Johnson A."/>
            <person name="Liu J."/>
            <person name="Liyanage D."/>
            <person name="Lorensuhewa L."/>
            <person name="Robinson T."/>
            <person name="Song A."/>
            <person name="Song B.-B."/>
            <person name="Dinh H."/>
            <person name="Thornton R."/>
            <person name="Coyle M."/>
            <person name="Francisco L."/>
            <person name="Jackson L."/>
            <person name="Javaid M."/>
            <person name="Korchina V."/>
            <person name="Kovar C."/>
            <person name="Mata R."/>
            <person name="Mathew T."/>
            <person name="Ngo R."/>
            <person name="Nguyen L."/>
            <person name="Nguyen N."/>
            <person name="Okwuonu G."/>
            <person name="Ongeri F."/>
            <person name="Pham C."/>
            <person name="Simmons D."/>
            <person name="Wilczek-Boney K."/>
            <person name="Hale W."/>
            <person name="Jakkamsetti A."/>
            <person name="Pham P."/>
            <person name="Ruth R."/>
            <person name="San Lucas F."/>
            <person name="Warren J."/>
            <person name="Zhang J."/>
            <person name="Zhao Z."/>
            <person name="Zhou C."/>
            <person name="Zhu D."/>
            <person name="Lee S."/>
            <person name="Bess C."/>
            <person name="Blankenburg K."/>
            <person name="Forbes L."/>
            <person name="Fu Q."/>
            <person name="Gubbala S."/>
            <person name="Hirani K."/>
            <person name="Jayaseelan J.C."/>
            <person name="Lara F."/>
            <person name="Munidasa M."/>
            <person name="Palculict T."/>
            <person name="Patil S."/>
            <person name="Pu L.-L."/>
            <person name="Saada N."/>
            <person name="Tang L."/>
            <person name="Weissenberger G."/>
            <person name="Zhu Y."/>
            <person name="Hemphill L."/>
            <person name="Shang Y."/>
            <person name="Youmans B."/>
            <person name="Ayvaz T."/>
            <person name="Ross M."/>
            <person name="Santibanez J."/>
            <person name="Aqrawi P."/>
            <person name="Gross S."/>
            <person name="Joshi V."/>
            <person name="Fowler G."/>
            <person name="Nazareth L."/>
            <person name="Reid J."/>
            <person name="Worley K."/>
            <person name="Petrosino J."/>
            <person name="Highlander S."/>
            <person name="Gibbs R."/>
        </authorList>
    </citation>
    <scope>NUCLEOTIDE SEQUENCE [LARGE SCALE GENOMIC DNA]</scope>
    <source>
        <strain evidence="3 4">DSM 15829</strain>
    </source>
</reference>
<evidence type="ECO:0000313" key="3">
    <source>
        <dbReference type="EMBL" id="EGF23528.1"/>
    </source>
</evidence>
<evidence type="ECO:0000256" key="1">
    <source>
        <dbReference type="SAM" id="MobiDB-lite"/>
    </source>
</evidence>
<dbReference type="AlphaFoldDB" id="F1T484"/>
<organism evidence="3 4">
    <name type="scientific">Fannyhessea vaginae DSM 15829</name>
    <dbReference type="NCBI Taxonomy" id="525256"/>
    <lineage>
        <taxon>Bacteria</taxon>
        <taxon>Bacillati</taxon>
        <taxon>Actinomycetota</taxon>
        <taxon>Coriobacteriia</taxon>
        <taxon>Coriobacteriales</taxon>
        <taxon>Atopobiaceae</taxon>
        <taxon>Fannyhessea</taxon>
    </lineage>
</organism>
<feature type="transmembrane region" description="Helical" evidence="2">
    <location>
        <begin position="31"/>
        <end position="51"/>
    </location>
</feature>
<evidence type="ECO:0000313" key="4">
    <source>
        <dbReference type="Proteomes" id="UP000005947"/>
    </source>
</evidence>
<comment type="caution">
    <text evidence="3">The sequence shown here is derived from an EMBL/GenBank/DDBJ whole genome shotgun (WGS) entry which is preliminary data.</text>
</comment>
<feature type="region of interest" description="Disordered" evidence="1">
    <location>
        <begin position="1"/>
        <end position="20"/>
    </location>
</feature>
<name>F1T484_9ACTN</name>